<feature type="binding site" evidence="6">
    <location>
        <position position="244"/>
    </location>
    <ligand>
        <name>Mg(2+)</name>
        <dbReference type="ChEBI" id="CHEBI:18420"/>
        <label>1</label>
        <note>catalytic</note>
    </ligand>
</feature>
<dbReference type="GO" id="GO:0046872">
    <property type="term" value="F:metal ion binding"/>
    <property type="evidence" value="ECO:0007669"/>
    <property type="project" value="UniProtKB-KW"/>
</dbReference>
<sequence length="295" mass="31414">MTHRVPPSGPGGRRRYPESVTPPASATSLPHGDPDADLQLALRLADAADAETLPRFDAADLDVSLKADRSHVTDADLAAERAVRALLAEHRPGDGVFGEEYGSDAPTSRRWIIDPIDGTANFLRGVPVWGTMIGLQIDGVVRLGVVSSPAFGRRWWGAEGLGAWTNTPEGEPRPIRVSTVSTLDEASVSFQSIAQWDRAGHLDALIALTRGVWRDRAYGDIWSYMLLAEGRLEMVGEFDVKEYDLAAAAAIVTAAGGRFSSFDGEPTIAAGSAVATNGILHDAILDILHGRSGPS</sequence>
<dbReference type="InterPro" id="IPR020583">
    <property type="entry name" value="Inositol_monoP_metal-BS"/>
</dbReference>
<keyword evidence="5 6" id="KW-0460">Magnesium</keyword>
<name>A0A4Y9FX26_9MICO</name>
<dbReference type="PANTHER" id="PTHR20854">
    <property type="entry name" value="INOSITOL MONOPHOSPHATASE"/>
    <property type="match status" value="1"/>
</dbReference>
<dbReference type="OrthoDB" id="9772456at2"/>
<dbReference type="PRINTS" id="PR00377">
    <property type="entry name" value="IMPHPHTASES"/>
</dbReference>
<evidence type="ECO:0000256" key="4">
    <source>
        <dbReference type="ARBA" id="ARBA00022801"/>
    </source>
</evidence>
<dbReference type="AlphaFoldDB" id="A0A4Y9FX26"/>
<feature type="binding site" evidence="6">
    <location>
        <position position="114"/>
    </location>
    <ligand>
        <name>Mg(2+)</name>
        <dbReference type="ChEBI" id="CHEBI:18420"/>
        <label>1</label>
        <note>catalytic</note>
    </ligand>
</feature>
<feature type="binding site" evidence="6">
    <location>
        <position position="116"/>
    </location>
    <ligand>
        <name>Mg(2+)</name>
        <dbReference type="ChEBI" id="CHEBI:18420"/>
        <label>1</label>
        <note>catalytic</note>
    </ligand>
</feature>
<proteinExistence type="predicted"/>
<organism evidence="8 9">
    <name type="scientific">Microbacterium paludicola</name>
    <dbReference type="NCBI Taxonomy" id="300019"/>
    <lineage>
        <taxon>Bacteria</taxon>
        <taxon>Bacillati</taxon>
        <taxon>Actinomycetota</taxon>
        <taxon>Actinomycetes</taxon>
        <taxon>Micrococcales</taxon>
        <taxon>Microbacteriaceae</taxon>
        <taxon>Microbacterium</taxon>
    </lineage>
</organism>
<keyword evidence="4" id="KW-0378">Hydrolase</keyword>
<dbReference type="Proteomes" id="UP000298358">
    <property type="component" value="Unassembled WGS sequence"/>
</dbReference>
<reference evidence="8 9" key="1">
    <citation type="submission" date="2019-03" db="EMBL/GenBank/DDBJ databases">
        <title>Diversity of the mouse oral microbiome.</title>
        <authorList>
            <person name="Joseph S."/>
            <person name="Aduse-Opoku J."/>
            <person name="Curtis M."/>
            <person name="Wade W."/>
            <person name="Hashim A."/>
        </authorList>
    </citation>
    <scope>NUCLEOTIDE SEQUENCE [LARGE SCALE GENOMIC DNA]</scope>
    <source>
        <strain evidence="8 9">P1012</strain>
    </source>
</reference>
<dbReference type="SUPFAM" id="SSF56655">
    <property type="entry name" value="Carbohydrate phosphatase"/>
    <property type="match status" value="1"/>
</dbReference>
<feature type="region of interest" description="Disordered" evidence="7">
    <location>
        <begin position="1"/>
        <end position="34"/>
    </location>
</feature>
<dbReference type="InterPro" id="IPR000760">
    <property type="entry name" value="Inositol_monophosphatase-like"/>
</dbReference>
<dbReference type="Gene3D" id="3.30.540.10">
    <property type="entry name" value="Fructose-1,6-Bisphosphatase, subunit A, domain 1"/>
    <property type="match status" value="1"/>
</dbReference>
<dbReference type="PROSITE" id="PS00629">
    <property type="entry name" value="IMP_1"/>
    <property type="match status" value="1"/>
</dbReference>
<feature type="binding site" evidence="6">
    <location>
        <position position="117"/>
    </location>
    <ligand>
        <name>Mg(2+)</name>
        <dbReference type="ChEBI" id="CHEBI:18420"/>
        <label>1</label>
        <note>catalytic</note>
    </ligand>
</feature>
<gene>
    <name evidence="8" type="ORF">E4U02_04065</name>
</gene>
<dbReference type="EMBL" id="SPQB01000005">
    <property type="protein sequence ID" value="TFU33863.1"/>
    <property type="molecule type" value="Genomic_DNA"/>
</dbReference>
<evidence type="ECO:0000256" key="2">
    <source>
        <dbReference type="ARBA" id="ARBA00013106"/>
    </source>
</evidence>
<evidence type="ECO:0000256" key="1">
    <source>
        <dbReference type="ARBA" id="ARBA00001033"/>
    </source>
</evidence>
<dbReference type="PANTHER" id="PTHR20854:SF4">
    <property type="entry name" value="INOSITOL-1-MONOPHOSPHATASE-RELATED"/>
    <property type="match status" value="1"/>
</dbReference>
<evidence type="ECO:0000256" key="5">
    <source>
        <dbReference type="ARBA" id="ARBA00022842"/>
    </source>
</evidence>
<dbReference type="PROSITE" id="PS00630">
    <property type="entry name" value="IMP_2"/>
    <property type="match status" value="1"/>
</dbReference>
<dbReference type="InterPro" id="IPR020550">
    <property type="entry name" value="Inositol_monophosphatase_CS"/>
</dbReference>
<evidence type="ECO:0000256" key="6">
    <source>
        <dbReference type="PIRSR" id="PIRSR600760-2"/>
    </source>
</evidence>
<evidence type="ECO:0000256" key="7">
    <source>
        <dbReference type="SAM" id="MobiDB-lite"/>
    </source>
</evidence>
<comment type="catalytic activity">
    <reaction evidence="1">
        <text>a myo-inositol phosphate + H2O = myo-inositol + phosphate</text>
        <dbReference type="Rhea" id="RHEA:24056"/>
        <dbReference type="ChEBI" id="CHEBI:15377"/>
        <dbReference type="ChEBI" id="CHEBI:17268"/>
        <dbReference type="ChEBI" id="CHEBI:43474"/>
        <dbReference type="ChEBI" id="CHEBI:84139"/>
        <dbReference type="EC" id="3.1.3.25"/>
    </reaction>
</comment>
<accession>A0A4Y9FX26</accession>
<comment type="cofactor">
    <cofactor evidence="6">
        <name>Mg(2+)</name>
        <dbReference type="ChEBI" id="CHEBI:18420"/>
    </cofactor>
</comment>
<comment type="caution">
    <text evidence="8">The sequence shown here is derived from an EMBL/GenBank/DDBJ whole genome shotgun (WGS) entry which is preliminary data.</text>
</comment>
<evidence type="ECO:0000313" key="9">
    <source>
        <dbReference type="Proteomes" id="UP000298358"/>
    </source>
</evidence>
<dbReference type="Gene3D" id="3.40.190.80">
    <property type="match status" value="1"/>
</dbReference>
<dbReference type="EC" id="3.1.3.25" evidence="2"/>
<dbReference type="GO" id="GO:0046854">
    <property type="term" value="P:phosphatidylinositol phosphate biosynthetic process"/>
    <property type="evidence" value="ECO:0007669"/>
    <property type="project" value="InterPro"/>
</dbReference>
<dbReference type="GO" id="GO:0007165">
    <property type="term" value="P:signal transduction"/>
    <property type="evidence" value="ECO:0007669"/>
    <property type="project" value="TreeGrafter"/>
</dbReference>
<keyword evidence="9" id="KW-1185">Reference proteome</keyword>
<protein>
    <recommendedName>
        <fullName evidence="2">inositol-phosphate phosphatase</fullName>
        <ecNumber evidence="2">3.1.3.25</ecNumber>
    </recommendedName>
</protein>
<evidence type="ECO:0000256" key="3">
    <source>
        <dbReference type="ARBA" id="ARBA00022723"/>
    </source>
</evidence>
<dbReference type="Pfam" id="PF00459">
    <property type="entry name" value="Inositol_P"/>
    <property type="match status" value="1"/>
</dbReference>
<keyword evidence="3 6" id="KW-0479">Metal-binding</keyword>
<dbReference type="GO" id="GO:0006020">
    <property type="term" value="P:inositol metabolic process"/>
    <property type="evidence" value="ECO:0007669"/>
    <property type="project" value="TreeGrafter"/>
</dbReference>
<feature type="binding site" evidence="6">
    <location>
        <position position="99"/>
    </location>
    <ligand>
        <name>Mg(2+)</name>
        <dbReference type="ChEBI" id="CHEBI:18420"/>
        <label>1</label>
        <note>catalytic</note>
    </ligand>
</feature>
<dbReference type="GO" id="GO:0008934">
    <property type="term" value="F:inositol monophosphate 1-phosphatase activity"/>
    <property type="evidence" value="ECO:0007669"/>
    <property type="project" value="TreeGrafter"/>
</dbReference>
<evidence type="ECO:0000313" key="8">
    <source>
        <dbReference type="EMBL" id="TFU33863.1"/>
    </source>
</evidence>